<gene>
    <name evidence="1" type="ORF">SPRG_02745</name>
</gene>
<dbReference type="VEuPathDB" id="FungiDB:SPRG_02745"/>
<dbReference type="Gene3D" id="3.80.10.10">
    <property type="entry name" value="Ribonuclease Inhibitor"/>
    <property type="match status" value="1"/>
</dbReference>
<dbReference type="GeneID" id="24125284"/>
<evidence type="ECO:0008006" key="3">
    <source>
        <dbReference type="Google" id="ProtNLM"/>
    </source>
</evidence>
<reference evidence="1 2" key="1">
    <citation type="journal article" date="2013" name="PLoS Genet.">
        <title>Distinctive expansion of potential virulence genes in the genome of the oomycete fish pathogen Saprolegnia parasitica.</title>
        <authorList>
            <person name="Jiang R.H."/>
            <person name="de Bruijn I."/>
            <person name="Haas B.J."/>
            <person name="Belmonte R."/>
            <person name="Lobach L."/>
            <person name="Christie J."/>
            <person name="van den Ackerveken G."/>
            <person name="Bottin A."/>
            <person name="Bulone V."/>
            <person name="Diaz-Moreno S.M."/>
            <person name="Dumas B."/>
            <person name="Fan L."/>
            <person name="Gaulin E."/>
            <person name="Govers F."/>
            <person name="Grenville-Briggs L.J."/>
            <person name="Horner N.R."/>
            <person name="Levin J.Z."/>
            <person name="Mammella M."/>
            <person name="Meijer H.J."/>
            <person name="Morris P."/>
            <person name="Nusbaum C."/>
            <person name="Oome S."/>
            <person name="Phillips A.J."/>
            <person name="van Rooyen D."/>
            <person name="Rzeszutek E."/>
            <person name="Saraiva M."/>
            <person name="Secombes C.J."/>
            <person name="Seidl M.F."/>
            <person name="Snel B."/>
            <person name="Stassen J.H."/>
            <person name="Sykes S."/>
            <person name="Tripathy S."/>
            <person name="van den Berg H."/>
            <person name="Vega-Arreguin J.C."/>
            <person name="Wawra S."/>
            <person name="Young S.K."/>
            <person name="Zeng Q."/>
            <person name="Dieguez-Uribeondo J."/>
            <person name="Russ C."/>
            <person name="Tyler B.M."/>
            <person name="van West P."/>
        </authorList>
    </citation>
    <scope>NUCLEOTIDE SEQUENCE [LARGE SCALE GENOMIC DNA]</scope>
    <source>
        <strain evidence="1 2">CBS 223.65</strain>
    </source>
</reference>
<organism evidence="1 2">
    <name type="scientific">Saprolegnia parasitica (strain CBS 223.65)</name>
    <dbReference type="NCBI Taxonomy" id="695850"/>
    <lineage>
        <taxon>Eukaryota</taxon>
        <taxon>Sar</taxon>
        <taxon>Stramenopiles</taxon>
        <taxon>Oomycota</taxon>
        <taxon>Saprolegniomycetes</taxon>
        <taxon>Saprolegniales</taxon>
        <taxon>Saprolegniaceae</taxon>
        <taxon>Saprolegnia</taxon>
    </lineage>
</organism>
<name>A0A067D0I7_SAPPC</name>
<dbReference type="Proteomes" id="UP000030745">
    <property type="component" value="Unassembled WGS sequence"/>
</dbReference>
<keyword evidence="2" id="KW-1185">Reference proteome</keyword>
<accession>A0A067D0I7</accession>
<dbReference type="SUPFAM" id="SSF52047">
    <property type="entry name" value="RNI-like"/>
    <property type="match status" value="1"/>
</dbReference>
<evidence type="ECO:0000313" key="2">
    <source>
        <dbReference type="Proteomes" id="UP000030745"/>
    </source>
</evidence>
<dbReference type="EMBL" id="KK583195">
    <property type="protein sequence ID" value="KDO32266.1"/>
    <property type="molecule type" value="Genomic_DNA"/>
</dbReference>
<dbReference type="AlphaFoldDB" id="A0A067D0I7"/>
<dbReference type="InterPro" id="IPR032675">
    <property type="entry name" value="LRR_dom_sf"/>
</dbReference>
<dbReference type="RefSeq" id="XP_012196722.1">
    <property type="nucleotide sequence ID" value="XM_012341332.1"/>
</dbReference>
<evidence type="ECO:0000313" key="1">
    <source>
        <dbReference type="EMBL" id="KDO32266.1"/>
    </source>
</evidence>
<dbReference type="OrthoDB" id="10463864at2759"/>
<sequence length="457" mass="50532">MTRRLARGPDDSVFPPEIIEMIALMIPCPASFRRFPCIVVRSPDLSSAAVKDLGAIATLAPKSVVISYEIRKRQDFEIVAGIASRLTTLQIGFVADTTDSAFSYAPYSGSWTFYRTALASCQRLETLELTDSTGGMSALNGDFLDLPCLTSLTLAIRGSREPLVSVDVLTRLATWVSTKPVKHLALKREVFGLSPDEPSILALCDAIASSTSLTSLRLHGVPPFNRHFLYGRRLPVHLKSLQWDPFHDYVRSSAQGWRNFASAIRHGPQLDHLYCKHFDNFKGQDDAVLAKIRGLTSFRHANFGADGDRATSFRLLTLLGGMVHLKHLSLVAVSVDDDILRRVLSIVGSLRSLETLELNVAGVAPDEYRQLLMLILLSPQLHEVNLSMLEMPTDVVMATLPLLNVATEGLSTMYWACVFCDSGLPNFMQAVKEFATEALRSCRIRRDQQKKSDAVPN</sequence>
<proteinExistence type="predicted"/>
<protein>
    <recommendedName>
        <fullName evidence="3">F-box domain-containing protein</fullName>
    </recommendedName>
</protein>
<dbReference type="KEGG" id="spar:SPRG_02745"/>